<dbReference type="GO" id="GO:0055085">
    <property type="term" value="P:transmembrane transport"/>
    <property type="evidence" value="ECO:0007669"/>
    <property type="project" value="InterPro"/>
</dbReference>
<dbReference type="InterPro" id="IPR035906">
    <property type="entry name" value="MetI-like_sf"/>
</dbReference>
<accession>A0A495JU13</accession>
<evidence type="ECO:0000313" key="9">
    <source>
        <dbReference type="EMBL" id="RKR92321.1"/>
    </source>
</evidence>
<keyword evidence="5 7" id="KW-1133">Transmembrane helix</keyword>
<reference evidence="9 10" key="1">
    <citation type="submission" date="2018-10" db="EMBL/GenBank/DDBJ databases">
        <title>Sequencing the genomes of 1000 actinobacteria strains.</title>
        <authorList>
            <person name="Klenk H.-P."/>
        </authorList>
    </citation>
    <scope>NUCLEOTIDE SEQUENCE [LARGE SCALE GENOMIC DNA]</scope>
    <source>
        <strain evidence="9 10">DSM 45175</strain>
    </source>
</reference>
<dbReference type="RefSeq" id="WP_121160333.1">
    <property type="nucleotide sequence ID" value="NZ_RBKT01000001.1"/>
</dbReference>
<dbReference type="PROSITE" id="PS50928">
    <property type="entry name" value="ABC_TM1"/>
    <property type="match status" value="1"/>
</dbReference>
<proteinExistence type="inferred from homology"/>
<keyword evidence="4 7" id="KW-0812">Transmembrane</keyword>
<dbReference type="PANTHER" id="PTHR43744">
    <property type="entry name" value="ABC TRANSPORTER PERMEASE PROTEIN MG189-RELATED-RELATED"/>
    <property type="match status" value="1"/>
</dbReference>
<dbReference type="Gene3D" id="1.10.3720.10">
    <property type="entry name" value="MetI-like"/>
    <property type="match status" value="1"/>
</dbReference>
<dbReference type="GO" id="GO:0005886">
    <property type="term" value="C:plasma membrane"/>
    <property type="evidence" value="ECO:0007669"/>
    <property type="project" value="UniProtKB-SubCell"/>
</dbReference>
<organism evidence="9 10">
    <name type="scientific">Micromonospora pisi</name>
    <dbReference type="NCBI Taxonomy" id="589240"/>
    <lineage>
        <taxon>Bacteria</taxon>
        <taxon>Bacillati</taxon>
        <taxon>Actinomycetota</taxon>
        <taxon>Actinomycetes</taxon>
        <taxon>Micromonosporales</taxon>
        <taxon>Micromonosporaceae</taxon>
        <taxon>Micromonospora</taxon>
    </lineage>
</organism>
<dbReference type="AlphaFoldDB" id="A0A495JU13"/>
<feature type="transmembrane region" description="Helical" evidence="7">
    <location>
        <begin position="146"/>
        <end position="168"/>
    </location>
</feature>
<gene>
    <name evidence="9" type="ORF">BDK92_6759</name>
</gene>
<feature type="transmembrane region" description="Helical" evidence="7">
    <location>
        <begin position="112"/>
        <end position="134"/>
    </location>
</feature>
<comment type="subcellular location">
    <subcellularLocation>
        <location evidence="1 7">Cell membrane</location>
        <topology evidence="1 7">Multi-pass membrane protein</topology>
    </subcellularLocation>
</comment>
<sequence>MNAVRSGVVRQLTPGRLVAYAALALYAVVSLYPFAWMVSGALKGRDEILRGGHLVPREPTLDTLVDTWSRLHFFDYLLNSVKVAGLTVLGVLAVYSLASYAFAVLDFPGRRFLFWFFVALLFVPGITVLLPLVILENKLGILGTHLGLVLPFVNGTAPLTVLLLTNAFRSIPRELHDAARVDGAGEARIFWRVYLPLSRPSLITIAVLTAVPTWNEYVLTRVSLNDESRYTLPLALEALASGNVPRYNEIMAGSLILVVPVIVLFLVAQRYFVNGLTGAVKD</sequence>
<dbReference type="SUPFAM" id="SSF161098">
    <property type="entry name" value="MetI-like"/>
    <property type="match status" value="1"/>
</dbReference>
<evidence type="ECO:0000256" key="1">
    <source>
        <dbReference type="ARBA" id="ARBA00004651"/>
    </source>
</evidence>
<evidence type="ECO:0000256" key="2">
    <source>
        <dbReference type="ARBA" id="ARBA00022448"/>
    </source>
</evidence>
<feature type="transmembrane region" description="Helical" evidence="7">
    <location>
        <begin position="17"/>
        <end position="36"/>
    </location>
</feature>
<dbReference type="Proteomes" id="UP000277671">
    <property type="component" value="Unassembled WGS sequence"/>
</dbReference>
<keyword evidence="2 7" id="KW-0813">Transport</keyword>
<feature type="domain" description="ABC transmembrane type-1" evidence="8">
    <location>
        <begin position="77"/>
        <end position="268"/>
    </location>
</feature>
<keyword evidence="9" id="KW-0762">Sugar transport</keyword>
<comment type="similarity">
    <text evidence="7">Belongs to the binding-protein-dependent transport system permease family.</text>
</comment>
<dbReference type="Pfam" id="PF00528">
    <property type="entry name" value="BPD_transp_1"/>
    <property type="match status" value="1"/>
</dbReference>
<protein>
    <submittedName>
        <fullName evidence="9">Multiple sugar transport system permease protein</fullName>
    </submittedName>
</protein>
<feature type="transmembrane region" description="Helical" evidence="7">
    <location>
        <begin position="189"/>
        <end position="211"/>
    </location>
</feature>
<feature type="transmembrane region" description="Helical" evidence="7">
    <location>
        <begin position="250"/>
        <end position="268"/>
    </location>
</feature>
<evidence type="ECO:0000256" key="6">
    <source>
        <dbReference type="ARBA" id="ARBA00023136"/>
    </source>
</evidence>
<evidence type="ECO:0000256" key="4">
    <source>
        <dbReference type="ARBA" id="ARBA00022692"/>
    </source>
</evidence>
<keyword evidence="10" id="KW-1185">Reference proteome</keyword>
<evidence type="ECO:0000256" key="7">
    <source>
        <dbReference type="RuleBase" id="RU363032"/>
    </source>
</evidence>
<evidence type="ECO:0000256" key="5">
    <source>
        <dbReference type="ARBA" id="ARBA00022989"/>
    </source>
</evidence>
<name>A0A495JU13_9ACTN</name>
<dbReference type="PANTHER" id="PTHR43744:SF8">
    <property type="entry name" value="SN-GLYCEROL-3-PHOSPHATE TRANSPORT SYSTEM PERMEASE PROTEIN UGPE"/>
    <property type="match status" value="1"/>
</dbReference>
<evidence type="ECO:0000313" key="10">
    <source>
        <dbReference type="Proteomes" id="UP000277671"/>
    </source>
</evidence>
<keyword evidence="6 7" id="KW-0472">Membrane</keyword>
<dbReference type="CDD" id="cd06261">
    <property type="entry name" value="TM_PBP2"/>
    <property type="match status" value="1"/>
</dbReference>
<dbReference type="InterPro" id="IPR000515">
    <property type="entry name" value="MetI-like"/>
</dbReference>
<dbReference type="OrthoDB" id="34227at2"/>
<evidence type="ECO:0000259" key="8">
    <source>
        <dbReference type="PROSITE" id="PS50928"/>
    </source>
</evidence>
<dbReference type="EMBL" id="RBKT01000001">
    <property type="protein sequence ID" value="RKR92321.1"/>
    <property type="molecule type" value="Genomic_DNA"/>
</dbReference>
<comment type="caution">
    <text evidence="9">The sequence shown here is derived from an EMBL/GenBank/DDBJ whole genome shotgun (WGS) entry which is preliminary data.</text>
</comment>
<evidence type="ECO:0000256" key="3">
    <source>
        <dbReference type="ARBA" id="ARBA00022475"/>
    </source>
</evidence>
<keyword evidence="3" id="KW-1003">Cell membrane</keyword>
<feature type="transmembrane region" description="Helical" evidence="7">
    <location>
        <begin position="83"/>
        <end position="105"/>
    </location>
</feature>